<dbReference type="Gene3D" id="3.30.70.1450">
    <property type="entry name" value="Regulator of K+ conductance, C-terminal domain"/>
    <property type="match status" value="1"/>
</dbReference>
<dbReference type="InterPro" id="IPR003148">
    <property type="entry name" value="RCK_N"/>
</dbReference>
<accession>A0A444PX51</accession>
<dbReference type="EMBL" id="RZNB01000001">
    <property type="protein sequence ID" value="RWZ52455.1"/>
    <property type="molecule type" value="Genomic_DNA"/>
</dbReference>
<dbReference type="SUPFAM" id="SSF51735">
    <property type="entry name" value="NAD(P)-binding Rossmann-fold domains"/>
    <property type="match status" value="1"/>
</dbReference>
<name>A0A444PX51_9MICO</name>
<reference evidence="3 4" key="1">
    <citation type="submission" date="2018-12" db="EMBL/GenBank/DDBJ databases">
        <authorList>
            <person name="Li F."/>
        </authorList>
    </citation>
    <scope>NUCLEOTIDE SEQUENCE [LARGE SCALE GENOMIC DNA]</scope>
    <source>
        <strain evidence="3 4">11W25H-1</strain>
    </source>
</reference>
<evidence type="ECO:0000259" key="1">
    <source>
        <dbReference type="PROSITE" id="PS51201"/>
    </source>
</evidence>
<keyword evidence="4" id="KW-1185">Reference proteome</keyword>
<proteinExistence type="predicted"/>
<dbReference type="SUPFAM" id="SSF116726">
    <property type="entry name" value="TrkA C-terminal domain-like"/>
    <property type="match status" value="1"/>
</dbReference>
<dbReference type="InterPro" id="IPR050721">
    <property type="entry name" value="Trk_Ktr_HKT_K-transport"/>
</dbReference>
<dbReference type="AlphaFoldDB" id="A0A444PX51"/>
<dbReference type="OrthoDB" id="9776294at2"/>
<comment type="caution">
    <text evidence="3">The sequence shown here is derived from an EMBL/GenBank/DDBJ whole genome shotgun (WGS) entry which is preliminary data.</text>
</comment>
<dbReference type="Pfam" id="PF02254">
    <property type="entry name" value="TrkA_N"/>
    <property type="match status" value="1"/>
</dbReference>
<dbReference type="Gene3D" id="3.40.50.720">
    <property type="entry name" value="NAD(P)-binding Rossmann-like Domain"/>
    <property type="match status" value="1"/>
</dbReference>
<dbReference type="RefSeq" id="WP_128493298.1">
    <property type="nucleotide sequence ID" value="NZ_RZNB01000001.1"/>
</dbReference>
<feature type="domain" description="RCK N-terminal" evidence="1">
    <location>
        <begin position="19"/>
        <end position="135"/>
    </location>
</feature>
<sequence length="233" mass="25113">MDNRNSFFSRRSHREGGDATSVVVIGLGRFGGALATELVRSGTEVLGVDTNEDTVQSLNGVLTHVVRADSTRQAALDQLGVADFDRIVVGIGSDIQASILTASLLKRMGVRSIWAKAISEQHGLILEQLGVDHVIYPEADMGRRVAHLVRGSMLDYVEFDRDLVVAKTIAPREIIGKTLEEAAVRRKHGITIVKIKGADGVWHAAGAASVVNEGDTLIVIGPVERTERFAALR</sequence>
<organism evidence="3 4">
    <name type="scientific">Labedella phragmitis</name>
    <dbReference type="NCBI Taxonomy" id="2498849"/>
    <lineage>
        <taxon>Bacteria</taxon>
        <taxon>Bacillati</taxon>
        <taxon>Actinomycetota</taxon>
        <taxon>Actinomycetes</taxon>
        <taxon>Micrococcales</taxon>
        <taxon>Microbacteriaceae</taxon>
        <taxon>Labedella</taxon>
    </lineage>
</organism>
<dbReference type="InterPro" id="IPR036291">
    <property type="entry name" value="NAD(P)-bd_dom_sf"/>
</dbReference>
<dbReference type="PANTHER" id="PTHR43833">
    <property type="entry name" value="POTASSIUM CHANNEL PROTEIN 2-RELATED-RELATED"/>
    <property type="match status" value="1"/>
</dbReference>
<feature type="domain" description="RCK C-terminal" evidence="2">
    <location>
        <begin position="151"/>
        <end position="233"/>
    </location>
</feature>
<evidence type="ECO:0000259" key="2">
    <source>
        <dbReference type="PROSITE" id="PS51202"/>
    </source>
</evidence>
<evidence type="ECO:0000313" key="3">
    <source>
        <dbReference type="EMBL" id="RWZ52455.1"/>
    </source>
</evidence>
<dbReference type="GO" id="GO:0006813">
    <property type="term" value="P:potassium ion transport"/>
    <property type="evidence" value="ECO:0007669"/>
    <property type="project" value="InterPro"/>
</dbReference>
<dbReference type="InterPro" id="IPR036721">
    <property type="entry name" value="RCK_C_sf"/>
</dbReference>
<dbReference type="PROSITE" id="PS51201">
    <property type="entry name" value="RCK_N"/>
    <property type="match status" value="1"/>
</dbReference>
<dbReference type="PROSITE" id="PS51202">
    <property type="entry name" value="RCK_C"/>
    <property type="match status" value="1"/>
</dbReference>
<dbReference type="GO" id="GO:0008324">
    <property type="term" value="F:monoatomic cation transmembrane transporter activity"/>
    <property type="evidence" value="ECO:0007669"/>
    <property type="project" value="InterPro"/>
</dbReference>
<evidence type="ECO:0000313" key="4">
    <source>
        <dbReference type="Proteomes" id="UP000288547"/>
    </source>
</evidence>
<protein>
    <submittedName>
        <fullName evidence="3">TrkA family potassium uptake protein</fullName>
    </submittedName>
</protein>
<dbReference type="Proteomes" id="UP000288547">
    <property type="component" value="Unassembled WGS sequence"/>
</dbReference>
<dbReference type="PANTHER" id="PTHR43833:SF7">
    <property type="entry name" value="KTR SYSTEM POTASSIUM UPTAKE PROTEIN C"/>
    <property type="match status" value="1"/>
</dbReference>
<dbReference type="Pfam" id="PF02080">
    <property type="entry name" value="TrkA_C"/>
    <property type="match status" value="1"/>
</dbReference>
<gene>
    <name evidence="3" type="ORF">ELQ90_00365</name>
</gene>
<dbReference type="InterPro" id="IPR006037">
    <property type="entry name" value="RCK_C"/>
</dbReference>